<proteinExistence type="predicted"/>
<organism evidence="1">
    <name type="scientific">Candidatus Moduliflexus flocculans</name>
    <dbReference type="NCBI Taxonomy" id="1499966"/>
    <lineage>
        <taxon>Bacteria</taxon>
        <taxon>Candidatus Moduliflexota</taxon>
        <taxon>Candidatus Moduliflexia</taxon>
        <taxon>Candidatus Moduliflexales</taxon>
        <taxon>Candidatus Moduliflexaceae</taxon>
    </lineage>
</organism>
<keyword evidence="2" id="KW-1185">Reference proteome</keyword>
<dbReference type="AlphaFoldDB" id="A0A0S6VUL5"/>
<evidence type="ECO:0000313" key="1">
    <source>
        <dbReference type="EMBL" id="GAK49273.1"/>
    </source>
</evidence>
<dbReference type="Proteomes" id="UP000030700">
    <property type="component" value="Unassembled WGS sequence"/>
</dbReference>
<evidence type="ECO:0000313" key="2">
    <source>
        <dbReference type="Proteomes" id="UP000030700"/>
    </source>
</evidence>
<gene>
    <name evidence="1" type="ORF">U14_00494</name>
</gene>
<dbReference type="HOGENOM" id="CLU_2876686_0_0_0"/>
<sequence>MKTLLEELEQECLTAVKFIEALKVEQLTTTQQEDLYGELSASVTHLRIQTAQLEQAFEKMACA</sequence>
<name>A0A0S6VUL5_9BACT</name>
<accession>A0A0S6VUL5</accession>
<protein>
    <submittedName>
        <fullName evidence="1">Uncharacterized protein</fullName>
    </submittedName>
</protein>
<reference evidence="1" key="1">
    <citation type="journal article" date="2015" name="PeerJ">
        <title>First genomic representation of candidate bacterial phylum KSB3 points to enhanced environmental sensing as a trigger of wastewater bulking.</title>
        <authorList>
            <person name="Sekiguchi Y."/>
            <person name="Ohashi A."/>
            <person name="Parks D.H."/>
            <person name="Yamauchi T."/>
            <person name="Tyson G.W."/>
            <person name="Hugenholtz P."/>
        </authorList>
    </citation>
    <scope>NUCLEOTIDE SEQUENCE [LARGE SCALE GENOMIC DNA]</scope>
</reference>
<dbReference type="EMBL" id="DF820455">
    <property type="protein sequence ID" value="GAK49273.1"/>
    <property type="molecule type" value="Genomic_DNA"/>
</dbReference>